<name>A0AAV7YL97_9EUKA</name>
<dbReference type="Gene3D" id="3.30.230.70">
    <property type="entry name" value="GHMP Kinase, N-terminal domain"/>
    <property type="match status" value="1"/>
</dbReference>
<dbReference type="InterPro" id="IPR001247">
    <property type="entry name" value="ExoRNase_PH_dom1"/>
</dbReference>
<reference evidence="8" key="1">
    <citation type="submission" date="2022-08" db="EMBL/GenBank/DDBJ databases">
        <title>Novel sulphate-reducing endosymbionts in the free-living metamonad Anaeramoeba.</title>
        <authorList>
            <person name="Jerlstrom-Hultqvist J."/>
            <person name="Cepicka I."/>
            <person name="Gallot-Lavallee L."/>
            <person name="Salas-Leiva D."/>
            <person name="Curtis B.A."/>
            <person name="Zahonova K."/>
            <person name="Pipaliya S."/>
            <person name="Dacks J."/>
            <person name="Roger A.J."/>
        </authorList>
    </citation>
    <scope>NUCLEOTIDE SEQUENCE</scope>
    <source>
        <strain evidence="8">Busselton2</strain>
    </source>
</reference>
<dbReference type="GO" id="GO:0071051">
    <property type="term" value="P:poly(A)-dependent snoRNA 3'-end processing"/>
    <property type="evidence" value="ECO:0007669"/>
    <property type="project" value="TreeGrafter"/>
</dbReference>
<comment type="similarity">
    <text evidence="2">Belongs to the RNase PH family.</text>
</comment>
<dbReference type="InterPro" id="IPR027408">
    <property type="entry name" value="PNPase/RNase_PH_dom_sf"/>
</dbReference>
<keyword evidence="4" id="KW-0271">Exosome</keyword>
<dbReference type="GO" id="GO:0006364">
    <property type="term" value="P:rRNA processing"/>
    <property type="evidence" value="ECO:0007669"/>
    <property type="project" value="UniProtKB-KW"/>
</dbReference>
<evidence type="ECO:0000256" key="5">
    <source>
        <dbReference type="ARBA" id="ARBA00023242"/>
    </source>
</evidence>
<dbReference type="SUPFAM" id="SSF54211">
    <property type="entry name" value="Ribosomal protein S5 domain 2-like"/>
    <property type="match status" value="1"/>
</dbReference>
<dbReference type="AlphaFoldDB" id="A0AAV7YL97"/>
<dbReference type="GO" id="GO:0071028">
    <property type="term" value="P:nuclear mRNA surveillance"/>
    <property type="evidence" value="ECO:0007669"/>
    <property type="project" value="TreeGrafter"/>
</dbReference>
<accession>A0AAV7YL97</accession>
<sequence>MTKRIDNRNPNQMRPLSSILGENENSDGSVIYSQGKTKVLVGVHGPKEVNTFKEQYDKATVSVVVKTEQRDDLRKEKTLEKDLKGILEYMIFTERSPRSEIIITAHILNDDGSLFSTLVNACVLALCDAGIEIRSLVYSITFLITENKILIDPIENEIAKISNHSRISLVLSKDNEDSIVFSKCIGLTSLEIYDKCLEIGNVAKLSIRKFMKQSLKKNQNK</sequence>
<dbReference type="InterPro" id="IPR020568">
    <property type="entry name" value="Ribosomal_Su5_D2-typ_SF"/>
</dbReference>
<protein>
    <submittedName>
        <fullName evidence="8">Exosome complex component rrp46</fullName>
    </submittedName>
</protein>
<evidence type="ECO:0000256" key="2">
    <source>
        <dbReference type="ARBA" id="ARBA00006678"/>
    </source>
</evidence>
<evidence type="ECO:0000313" key="8">
    <source>
        <dbReference type="EMBL" id="KAJ3428388.1"/>
    </source>
</evidence>
<evidence type="ECO:0000256" key="6">
    <source>
        <dbReference type="SAM" id="MobiDB-lite"/>
    </source>
</evidence>
<dbReference type="GO" id="GO:0034475">
    <property type="term" value="P:U4 snRNA 3'-end processing"/>
    <property type="evidence" value="ECO:0007669"/>
    <property type="project" value="TreeGrafter"/>
</dbReference>
<dbReference type="Pfam" id="PF01138">
    <property type="entry name" value="RNase_PH"/>
    <property type="match status" value="1"/>
</dbReference>
<dbReference type="SUPFAM" id="SSF55666">
    <property type="entry name" value="Ribonuclease PH domain 2-like"/>
    <property type="match status" value="1"/>
</dbReference>
<comment type="caution">
    <text evidence="8">The sequence shown here is derived from an EMBL/GenBank/DDBJ whole genome shotgun (WGS) entry which is preliminary data.</text>
</comment>
<dbReference type="GO" id="GO:0000177">
    <property type="term" value="C:cytoplasmic exosome (RNase complex)"/>
    <property type="evidence" value="ECO:0007669"/>
    <property type="project" value="TreeGrafter"/>
</dbReference>
<dbReference type="GO" id="GO:0005730">
    <property type="term" value="C:nucleolus"/>
    <property type="evidence" value="ECO:0007669"/>
    <property type="project" value="TreeGrafter"/>
</dbReference>
<evidence type="ECO:0000259" key="7">
    <source>
        <dbReference type="Pfam" id="PF01138"/>
    </source>
</evidence>
<evidence type="ECO:0000256" key="1">
    <source>
        <dbReference type="ARBA" id="ARBA00004123"/>
    </source>
</evidence>
<evidence type="ECO:0000256" key="4">
    <source>
        <dbReference type="ARBA" id="ARBA00022835"/>
    </source>
</evidence>
<proteinExistence type="inferred from homology"/>
<dbReference type="GO" id="GO:0003723">
    <property type="term" value="F:RNA binding"/>
    <property type="evidence" value="ECO:0007669"/>
    <property type="project" value="TreeGrafter"/>
</dbReference>
<evidence type="ECO:0000313" key="9">
    <source>
        <dbReference type="Proteomes" id="UP001146793"/>
    </source>
</evidence>
<dbReference type="EMBL" id="JANTQA010000060">
    <property type="protein sequence ID" value="KAJ3428388.1"/>
    <property type="molecule type" value="Genomic_DNA"/>
</dbReference>
<dbReference type="GO" id="GO:0016075">
    <property type="term" value="P:rRNA catabolic process"/>
    <property type="evidence" value="ECO:0007669"/>
    <property type="project" value="TreeGrafter"/>
</dbReference>
<dbReference type="PANTHER" id="PTHR11953:SF1">
    <property type="entry name" value="EXOSOME COMPLEX COMPONENT RRP46"/>
    <property type="match status" value="1"/>
</dbReference>
<organism evidence="8 9">
    <name type="scientific">Anaeramoeba flamelloides</name>
    <dbReference type="NCBI Taxonomy" id="1746091"/>
    <lineage>
        <taxon>Eukaryota</taxon>
        <taxon>Metamonada</taxon>
        <taxon>Anaeramoebidae</taxon>
        <taxon>Anaeramoeba</taxon>
    </lineage>
</organism>
<keyword evidence="5" id="KW-0539">Nucleus</keyword>
<feature type="domain" description="Exoribonuclease phosphorolytic" evidence="7">
    <location>
        <begin position="12"/>
        <end position="132"/>
    </location>
</feature>
<comment type="subcellular location">
    <subcellularLocation>
        <location evidence="1">Nucleus</location>
    </subcellularLocation>
</comment>
<dbReference type="GO" id="GO:0000176">
    <property type="term" value="C:nuclear exosome (RNase complex)"/>
    <property type="evidence" value="ECO:0007669"/>
    <property type="project" value="TreeGrafter"/>
</dbReference>
<evidence type="ECO:0000256" key="3">
    <source>
        <dbReference type="ARBA" id="ARBA00022552"/>
    </source>
</evidence>
<feature type="region of interest" description="Disordered" evidence="6">
    <location>
        <begin position="1"/>
        <end position="22"/>
    </location>
</feature>
<keyword evidence="3" id="KW-0698">rRNA processing</keyword>
<dbReference type="InterPro" id="IPR036345">
    <property type="entry name" value="ExoRNase_PH_dom2_sf"/>
</dbReference>
<dbReference type="Proteomes" id="UP001146793">
    <property type="component" value="Unassembled WGS sequence"/>
</dbReference>
<dbReference type="PANTHER" id="PTHR11953">
    <property type="entry name" value="EXOSOME COMPLEX COMPONENT"/>
    <property type="match status" value="1"/>
</dbReference>
<gene>
    <name evidence="8" type="ORF">M0812_26024</name>
</gene>
<dbReference type="InterPro" id="IPR050080">
    <property type="entry name" value="RNase_PH"/>
</dbReference>